<feature type="chain" id="PRO_5040860536" evidence="1">
    <location>
        <begin position="23"/>
        <end position="115"/>
    </location>
</feature>
<comment type="caution">
    <text evidence="2">The sequence shown here is derived from an EMBL/GenBank/DDBJ whole genome shotgun (WGS) entry which is preliminary data.</text>
</comment>
<proteinExistence type="predicted"/>
<keyword evidence="1" id="KW-0732">Signal</keyword>
<keyword evidence="3" id="KW-1185">Reference proteome</keyword>
<dbReference type="RefSeq" id="WP_218405130.1">
    <property type="nucleotide sequence ID" value="NZ_JAGSPC010000001.1"/>
</dbReference>
<evidence type="ECO:0000313" key="2">
    <source>
        <dbReference type="EMBL" id="MBV7259954.1"/>
    </source>
</evidence>
<evidence type="ECO:0000256" key="1">
    <source>
        <dbReference type="SAM" id="SignalP"/>
    </source>
</evidence>
<feature type="signal peptide" evidence="1">
    <location>
        <begin position="1"/>
        <end position="22"/>
    </location>
</feature>
<gene>
    <name evidence="2" type="ORF">KCG46_10285</name>
</gene>
<protein>
    <submittedName>
        <fullName evidence="2">UrcA family protein</fullName>
    </submittedName>
</protein>
<evidence type="ECO:0000313" key="3">
    <source>
        <dbReference type="Proteomes" id="UP001138681"/>
    </source>
</evidence>
<dbReference type="EMBL" id="JAGSPC010000001">
    <property type="protein sequence ID" value="MBV7259954.1"/>
    <property type="molecule type" value="Genomic_DNA"/>
</dbReference>
<dbReference type="AlphaFoldDB" id="A0A9X1F4Y7"/>
<organism evidence="2 3">
    <name type="scientific">Erythrobacter crassostreae</name>
    <dbReference type="NCBI Taxonomy" id="2828328"/>
    <lineage>
        <taxon>Bacteria</taxon>
        <taxon>Pseudomonadati</taxon>
        <taxon>Pseudomonadota</taxon>
        <taxon>Alphaproteobacteria</taxon>
        <taxon>Sphingomonadales</taxon>
        <taxon>Erythrobacteraceae</taxon>
        <taxon>Erythrobacter/Porphyrobacter group</taxon>
        <taxon>Erythrobacter</taxon>
    </lineage>
</organism>
<reference evidence="2" key="1">
    <citation type="submission" date="2021-04" db="EMBL/GenBank/DDBJ databases">
        <authorList>
            <person name="Pira H."/>
            <person name="Risdian C."/>
            <person name="Wink J."/>
        </authorList>
    </citation>
    <scope>NUCLEOTIDE SEQUENCE</scope>
    <source>
        <strain evidence="2">WH158</strain>
    </source>
</reference>
<dbReference type="InterPro" id="IPR030972">
    <property type="entry name" value="UrcA_uranyl"/>
</dbReference>
<dbReference type="NCBIfam" id="TIGR04433">
    <property type="entry name" value="UrcA_uranyl"/>
    <property type="match status" value="1"/>
</dbReference>
<sequence length="115" mass="12074">MLKLTALIAAPTLALIAAPAVAAGPNTADFDAPVAHDDLDLTTEKGVAVLDERVKTIIRKNCANGGRDSVSLRLERQCRSTAFAQAETQIRVAIANANLNRVRLASTNTPVAPEA</sequence>
<accession>A0A9X1F4Y7</accession>
<name>A0A9X1F4Y7_9SPHN</name>
<dbReference type="Proteomes" id="UP001138681">
    <property type="component" value="Unassembled WGS sequence"/>
</dbReference>